<dbReference type="AlphaFoldDB" id="A0A1W0E6L2"/>
<protein>
    <submittedName>
        <fullName evidence="6">General transcriptional adaptator</fullName>
    </submittedName>
</protein>
<evidence type="ECO:0000313" key="7">
    <source>
        <dbReference type="Proteomes" id="UP000192758"/>
    </source>
</evidence>
<accession>A0A1W0E6L2</accession>
<name>A0A1W0E6L2_9MICR</name>
<dbReference type="Proteomes" id="UP000192758">
    <property type="component" value="Unassembled WGS sequence"/>
</dbReference>
<keyword evidence="7" id="KW-1185">Reference proteome</keyword>
<evidence type="ECO:0000256" key="1">
    <source>
        <dbReference type="ARBA" id="ARBA00022723"/>
    </source>
</evidence>
<feature type="domain" description="ZZ-type" evidence="5">
    <location>
        <begin position="41"/>
        <end position="86"/>
    </location>
</feature>
<keyword evidence="3" id="KW-0862">Zinc</keyword>
<dbReference type="GO" id="GO:0006338">
    <property type="term" value="P:chromatin remodeling"/>
    <property type="evidence" value="ECO:0007669"/>
    <property type="project" value="TreeGrafter"/>
</dbReference>
<evidence type="ECO:0000313" key="6">
    <source>
        <dbReference type="EMBL" id="OQS54846.1"/>
    </source>
</evidence>
<dbReference type="STRING" id="646526.A0A1W0E6L2"/>
<proteinExistence type="predicted"/>
<dbReference type="GO" id="GO:0003713">
    <property type="term" value="F:transcription coactivator activity"/>
    <property type="evidence" value="ECO:0007669"/>
    <property type="project" value="TreeGrafter"/>
</dbReference>
<dbReference type="InterPro" id="IPR036388">
    <property type="entry name" value="WH-like_DNA-bd_sf"/>
</dbReference>
<dbReference type="Gene3D" id="1.10.10.10">
    <property type="entry name" value="Winged helix-like DNA-binding domain superfamily/Winged helix DNA-binding domain"/>
    <property type="match status" value="1"/>
</dbReference>
<gene>
    <name evidence="6" type="ORF">EHP00_2097</name>
</gene>
<dbReference type="GO" id="GO:0008270">
    <property type="term" value="F:zinc ion binding"/>
    <property type="evidence" value="ECO:0007669"/>
    <property type="project" value="UniProtKB-KW"/>
</dbReference>
<dbReference type="OrthoDB" id="270417at2759"/>
<dbReference type="PANTHER" id="PTHR12374:SF20">
    <property type="entry name" value="TRANSCRIPTIONAL ADAPTER 2-ALPHA"/>
    <property type="match status" value="1"/>
</dbReference>
<sequence length="366" mass="43819">MYLYNFKTYSLIFIFEDKKHKNILTMSCSKNICDGEITFYCDGCFRNITKCDFISCSICNFDMCVSCFNENIETEFHKKEHLYRIINNLTTDLDSKWSVLDYLIFINGLIICGINNNKGISKLLTTKTEKDIKEKFFELTKFTNNTDNEKKPHNIQRSDPYDPVLINYLPKRQEFEMELFNDYESFIANVEHESSDPLAVKELKDHIFNYLKVINKVRINWKNFVHDRNLLKIDELKVKDQTIYGQFIAKYKWLLQILSKDDFNKILSCLFKEDCYRKCLKTNYDKELSKIQNSSCDHLFSINEIMLCKKLKIKTNSYLKIKRYVLEMFVDKKQIKQTFFLLFPKSERFRAEILYTWFLKNGIVLE</sequence>
<dbReference type="Pfam" id="PF22941">
    <property type="entry name" value="TADA2A-like_3rd"/>
    <property type="match status" value="1"/>
</dbReference>
<evidence type="ECO:0000259" key="4">
    <source>
        <dbReference type="Pfam" id="PF22941"/>
    </source>
</evidence>
<keyword evidence="2" id="KW-0863">Zinc-finger</keyword>
<evidence type="ECO:0000256" key="3">
    <source>
        <dbReference type="ARBA" id="ARBA00022833"/>
    </source>
</evidence>
<dbReference type="InterPro" id="IPR009057">
    <property type="entry name" value="Homeodomain-like_sf"/>
</dbReference>
<evidence type="ECO:0000256" key="2">
    <source>
        <dbReference type="ARBA" id="ARBA00022771"/>
    </source>
</evidence>
<dbReference type="SUPFAM" id="SSF57850">
    <property type="entry name" value="RING/U-box"/>
    <property type="match status" value="1"/>
</dbReference>
<dbReference type="SUPFAM" id="SSF46689">
    <property type="entry name" value="Homeodomain-like"/>
    <property type="match status" value="1"/>
</dbReference>
<dbReference type="PANTHER" id="PTHR12374">
    <property type="entry name" value="TRANSCRIPTIONAL ADAPTOR 2 ADA2 -RELATED"/>
    <property type="match status" value="1"/>
</dbReference>
<organism evidence="6 7">
    <name type="scientific">Ecytonucleospora hepatopenaei</name>
    <dbReference type="NCBI Taxonomy" id="646526"/>
    <lineage>
        <taxon>Eukaryota</taxon>
        <taxon>Fungi</taxon>
        <taxon>Fungi incertae sedis</taxon>
        <taxon>Microsporidia</taxon>
        <taxon>Enterocytozoonidae</taxon>
        <taxon>Ecytonucleospora</taxon>
    </lineage>
</organism>
<dbReference type="InterPro" id="IPR055141">
    <property type="entry name" value="TADA2A_B-like_dom"/>
</dbReference>
<dbReference type="Pfam" id="PF25299">
    <property type="entry name" value="ZZ_ADA2"/>
    <property type="match status" value="1"/>
</dbReference>
<feature type="domain" description="Transcriptional adapter 2-alpha/beta-like" evidence="4">
    <location>
        <begin position="166"/>
        <end position="239"/>
    </location>
</feature>
<evidence type="ECO:0000259" key="5">
    <source>
        <dbReference type="Pfam" id="PF25299"/>
    </source>
</evidence>
<comment type="caution">
    <text evidence="6">The sequence shown here is derived from an EMBL/GenBank/DDBJ whole genome shotgun (WGS) entry which is preliminary data.</text>
</comment>
<dbReference type="EMBL" id="MNPJ01000016">
    <property type="protein sequence ID" value="OQS54846.1"/>
    <property type="molecule type" value="Genomic_DNA"/>
</dbReference>
<dbReference type="InterPro" id="IPR000433">
    <property type="entry name" value="Znf_ZZ"/>
</dbReference>
<dbReference type="GO" id="GO:0005634">
    <property type="term" value="C:nucleus"/>
    <property type="evidence" value="ECO:0007669"/>
    <property type="project" value="TreeGrafter"/>
</dbReference>
<dbReference type="GO" id="GO:0006357">
    <property type="term" value="P:regulation of transcription by RNA polymerase II"/>
    <property type="evidence" value="ECO:0007669"/>
    <property type="project" value="TreeGrafter"/>
</dbReference>
<keyword evidence="1" id="KW-0479">Metal-binding</keyword>
<dbReference type="GO" id="GO:0003682">
    <property type="term" value="F:chromatin binding"/>
    <property type="evidence" value="ECO:0007669"/>
    <property type="project" value="TreeGrafter"/>
</dbReference>
<dbReference type="VEuPathDB" id="MicrosporidiaDB:EHP00_2097"/>
<reference evidence="6 7" key="1">
    <citation type="journal article" date="2017" name="Environ. Microbiol.">
        <title>Decay of the glycolytic pathway and adaptation to intranuclear parasitism within Enterocytozoonidae microsporidia.</title>
        <authorList>
            <person name="Wiredu Boakye D."/>
            <person name="Jaroenlak P."/>
            <person name="Prachumwat A."/>
            <person name="Williams T.A."/>
            <person name="Bateman K.S."/>
            <person name="Itsathitphaisarn O."/>
            <person name="Sritunyalucksana K."/>
            <person name="Paszkiewicz K.H."/>
            <person name="Moore K.A."/>
            <person name="Stentiford G.D."/>
            <person name="Williams B.A."/>
        </authorList>
    </citation>
    <scope>NUCLEOTIDE SEQUENCE [LARGE SCALE GENOMIC DNA]</scope>
    <source>
        <strain evidence="6 7">TH1</strain>
    </source>
</reference>